<gene>
    <name evidence="1" type="ORF">OC725_01575</name>
</gene>
<dbReference type="EMBL" id="JAOSIK010000012">
    <property type="protein sequence ID" value="MEK0311957.1"/>
    <property type="molecule type" value="Genomic_DNA"/>
</dbReference>
<reference evidence="1 2" key="1">
    <citation type="journal article" date="2023" name="Int. J. Syst. Evol. Microbiol.">
        <title>The observation of taxonomic boundaries for the 16SrII and 16SrXXV phytoplasmas using genome-based delimitation.</title>
        <authorList>
            <person name="Rodrigues Jardim B."/>
            <person name="Tran-Nguyen L.T.T."/>
            <person name="Gambley C."/>
            <person name="Al-Sadi A.M."/>
            <person name="Al-Subhi A.M."/>
            <person name="Foissac X."/>
            <person name="Salar P."/>
            <person name="Cai H."/>
            <person name="Yang J.Y."/>
            <person name="Davis R."/>
            <person name="Jones L."/>
            <person name="Rodoni B."/>
            <person name="Constable F.E."/>
        </authorList>
    </citation>
    <scope>NUCLEOTIDE SEQUENCE [LARGE SCALE GENOMIC DNA]</scope>
    <source>
        <strain evidence="1">BAWM-322</strain>
    </source>
</reference>
<dbReference type="Proteomes" id="UP001382955">
    <property type="component" value="Unassembled WGS sequence"/>
</dbReference>
<evidence type="ECO:0000313" key="1">
    <source>
        <dbReference type="EMBL" id="MEK0311957.1"/>
    </source>
</evidence>
<protein>
    <submittedName>
        <fullName evidence="1">Uncharacterized protein</fullName>
    </submittedName>
</protein>
<evidence type="ECO:0000313" key="2">
    <source>
        <dbReference type="Proteomes" id="UP001382955"/>
    </source>
</evidence>
<proteinExistence type="predicted"/>
<accession>A0ABU8ZSQ6</accession>
<name>A0ABU8ZSQ6_9MOLU</name>
<dbReference type="RefSeq" id="WP_318749500.1">
    <property type="nucleotide sequence ID" value="NZ_JAOSIK010000012.1"/>
</dbReference>
<organism evidence="1 2">
    <name type="scientific">Candidatus Phytoplasma fabacearum</name>
    <dbReference type="NCBI Taxonomy" id="2982628"/>
    <lineage>
        <taxon>Bacteria</taxon>
        <taxon>Bacillati</taxon>
        <taxon>Mycoplasmatota</taxon>
        <taxon>Mollicutes</taxon>
        <taxon>Acholeplasmatales</taxon>
        <taxon>Acholeplasmataceae</taxon>
        <taxon>Candidatus Phytoplasma</taxon>
        <taxon>16SrII (Peanut WB group)</taxon>
    </lineage>
</organism>
<sequence>MKRNGFPKLGLRIMKISDFQLLKLGYSPKQLNKLNQKKGGISLCQTK</sequence>
<comment type="caution">
    <text evidence="1">The sequence shown here is derived from an EMBL/GenBank/DDBJ whole genome shotgun (WGS) entry which is preliminary data.</text>
</comment>
<keyword evidence="2" id="KW-1185">Reference proteome</keyword>